<feature type="region of interest" description="Disordered" evidence="1">
    <location>
        <begin position="157"/>
        <end position="413"/>
    </location>
</feature>
<feature type="compositionally biased region" description="Polar residues" evidence="1">
    <location>
        <begin position="300"/>
        <end position="316"/>
    </location>
</feature>
<name>A0A8E2B103_9APHY</name>
<dbReference type="AlphaFoldDB" id="A0A8E2B103"/>
<feature type="compositionally biased region" description="Basic and acidic residues" evidence="1">
    <location>
        <begin position="463"/>
        <end position="477"/>
    </location>
</feature>
<feature type="compositionally biased region" description="Polar residues" evidence="1">
    <location>
        <begin position="257"/>
        <end position="269"/>
    </location>
</feature>
<evidence type="ECO:0000256" key="1">
    <source>
        <dbReference type="SAM" id="MobiDB-lite"/>
    </source>
</evidence>
<dbReference type="Proteomes" id="UP000250043">
    <property type="component" value="Unassembled WGS sequence"/>
</dbReference>
<accession>A0A8E2B103</accession>
<sequence length="509" mass="54968">MAHTSKGMKPKVSAADTSDVLEGLIQGISSITLHHRLDVSAHPDSDARAVALLRSISGIETHKSDDDSMDKSKWKPIPSVFSEAHEHHSIPDSTEPTLEERSEHIPSSGNASADTTRSKGLDARHVPHQQVVVATCNANLDKKSLDLVTSIANLSLEERESSTRVSLQGDLKTEFPKDHPPHDVRPKHKTRWDVRPEHAQPVGREEPSKSPAVAGLQDLPEVEVEASCLPGPSRSKRATRWDVRPDCANSNGEKKPVQSSTAARSSQEQLGKKTSENSPPATSQPTRATWLDIRPDYAYSTESYESAQSTTVSSSQDEPETGASDTPFSAVRPKRATRWDVRPACAHPELTKSSSTAAISRDPKTETSSNGPPTSAGSKHITRPHVRPGCANDTERASRNTRPPLSERGNASNEICRAAVASPADVAVEKRGNTSASVALKDEPESALSETSGHGAGKPAHRTRWDIRPDSYGDPSRKSSPVAVTALSGGENMRHGLQEPDTYRTMIHL</sequence>
<dbReference type="EMBL" id="KV722364">
    <property type="protein sequence ID" value="OCH92749.1"/>
    <property type="molecule type" value="Genomic_DNA"/>
</dbReference>
<feature type="compositionally biased region" description="Polar residues" evidence="1">
    <location>
        <begin position="105"/>
        <end position="115"/>
    </location>
</feature>
<feature type="compositionally biased region" description="Basic and acidic residues" evidence="1">
    <location>
        <begin position="492"/>
        <end position="502"/>
    </location>
</feature>
<organism evidence="2 3">
    <name type="scientific">Obba rivulosa</name>
    <dbReference type="NCBI Taxonomy" id="1052685"/>
    <lineage>
        <taxon>Eukaryota</taxon>
        <taxon>Fungi</taxon>
        <taxon>Dikarya</taxon>
        <taxon>Basidiomycota</taxon>
        <taxon>Agaricomycotina</taxon>
        <taxon>Agaricomycetes</taxon>
        <taxon>Polyporales</taxon>
        <taxon>Gelatoporiaceae</taxon>
        <taxon>Obba</taxon>
    </lineage>
</organism>
<evidence type="ECO:0000313" key="3">
    <source>
        <dbReference type="Proteomes" id="UP000250043"/>
    </source>
</evidence>
<feature type="compositionally biased region" description="Basic and acidic residues" evidence="1">
    <location>
        <begin position="171"/>
        <end position="184"/>
    </location>
</feature>
<feature type="compositionally biased region" description="Polar residues" evidence="1">
    <location>
        <begin position="366"/>
        <end position="377"/>
    </location>
</feature>
<feature type="compositionally biased region" description="Basic and acidic residues" evidence="1">
    <location>
        <begin position="191"/>
        <end position="208"/>
    </location>
</feature>
<feature type="region of interest" description="Disordered" evidence="1">
    <location>
        <begin position="81"/>
        <end position="118"/>
    </location>
</feature>
<feature type="compositionally biased region" description="Polar residues" evidence="1">
    <location>
        <begin position="276"/>
        <end position="287"/>
    </location>
</feature>
<feature type="region of interest" description="Disordered" evidence="1">
    <location>
        <begin position="428"/>
        <end position="509"/>
    </location>
</feature>
<gene>
    <name evidence="2" type="ORF">OBBRIDRAFT_410036</name>
</gene>
<keyword evidence="3" id="KW-1185">Reference proteome</keyword>
<protein>
    <submittedName>
        <fullName evidence="2">Uncharacterized protein</fullName>
    </submittedName>
</protein>
<proteinExistence type="predicted"/>
<reference evidence="2 3" key="1">
    <citation type="submission" date="2016-07" db="EMBL/GenBank/DDBJ databases">
        <title>Draft genome of the white-rot fungus Obba rivulosa 3A-2.</title>
        <authorList>
            <consortium name="DOE Joint Genome Institute"/>
            <person name="Miettinen O."/>
            <person name="Riley R."/>
            <person name="Acob R."/>
            <person name="Barry K."/>
            <person name="Cullen D."/>
            <person name="De Vries R."/>
            <person name="Hainaut M."/>
            <person name="Hatakka A."/>
            <person name="Henrissat B."/>
            <person name="Hilden K."/>
            <person name="Kuo R."/>
            <person name="Labutti K."/>
            <person name="Lipzen A."/>
            <person name="Makela M.R."/>
            <person name="Sandor L."/>
            <person name="Spatafora J.W."/>
            <person name="Grigoriev I.V."/>
            <person name="Hibbett D.S."/>
        </authorList>
    </citation>
    <scope>NUCLEOTIDE SEQUENCE [LARGE SCALE GENOMIC DNA]</scope>
    <source>
        <strain evidence="2 3">3A-2</strain>
    </source>
</reference>
<evidence type="ECO:0000313" key="2">
    <source>
        <dbReference type="EMBL" id="OCH92749.1"/>
    </source>
</evidence>